<evidence type="ECO:0000256" key="1">
    <source>
        <dbReference type="ARBA" id="ARBA00012726"/>
    </source>
</evidence>
<dbReference type="EMBL" id="LVJZ01000004">
    <property type="protein sequence ID" value="ODB94363.1"/>
    <property type="molecule type" value="Genomic_DNA"/>
</dbReference>
<evidence type="ECO:0000256" key="4">
    <source>
        <dbReference type="ARBA" id="ARBA00022741"/>
    </source>
</evidence>
<feature type="binding site" evidence="11">
    <location>
        <position position="164"/>
    </location>
    <ligand>
        <name>Mn(2+)</name>
        <dbReference type="ChEBI" id="CHEBI:29035"/>
        <label>1</label>
    </ligand>
</feature>
<dbReference type="SUPFAM" id="SSF103365">
    <property type="entry name" value="Hypothetical protein PH1602"/>
    <property type="match status" value="1"/>
</dbReference>
<dbReference type="InterPro" id="IPR036025">
    <property type="entry name" value="RtcB-like_sf"/>
</dbReference>
<gene>
    <name evidence="12" type="ORF">A3196_17660</name>
</gene>
<comment type="cofactor">
    <cofactor evidence="11">
        <name>Mn(2+)</name>
        <dbReference type="ChEBI" id="CHEBI:29035"/>
    </cofactor>
    <text evidence="11">Binds 2 manganese ions per subunit.</text>
</comment>
<dbReference type="EC" id="6.5.1.8" evidence="1"/>
<dbReference type="GO" id="GO:0170057">
    <property type="term" value="F:RNA ligase (GTP) activity"/>
    <property type="evidence" value="ECO:0007669"/>
    <property type="project" value="UniProtKB-EC"/>
</dbReference>
<dbReference type="PANTHER" id="PTHR43749:SF2">
    <property type="entry name" value="RNA-SPLICING LIGASE RTCB"/>
    <property type="match status" value="1"/>
</dbReference>
<keyword evidence="2 12" id="KW-0436">Ligase</keyword>
<dbReference type="AlphaFoldDB" id="A0A1E2UJ43"/>
<organism evidence="12 13">
    <name type="scientific">Candidatus Thiodiazotropha endoloripes</name>
    <dbReference type="NCBI Taxonomy" id="1818881"/>
    <lineage>
        <taxon>Bacteria</taxon>
        <taxon>Pseudomonadati</taxon>
        <taxon>Pseudomonadota</taxon>
        <taxon>Gammaproteobacteria</taxon>
        <taxon>Chromatiales</taxon>
        <taxon>Sedimenticolaceae</taxon>
        <taxon>Candidatus Thiodiazotropha</taxon>
    </lineage>
</organism>
<evidence type="ECO:0000256" key="8">
    <source>
        <dbReference type="ARBA" id="ARBA00047746"/>
    </source>
</evidence>
<keyword evidence="5" id="KW-0692">RNA repair</keyword>
<keyword evidence="3 11" id="KW-0479">Metal-binding</keyword>
<comment type="catalytic activity">
    <reaction evidence="8">
        <text>a 3'-end 3'-phospho-ribonucleotide-RNA + a 5'-end dephospho-ribonucleoside-RNA + GTP = a ribonucleotidyl-ribonucleotide-RNA + GMP + diphosphate</text>
        <dbReference type="Rhea" id="RHEA:68076"/>
        <dbReference type="Rhea" id="RHEA-COMP:10463"/>
        <dbReference type="Rhea" id="RHEA-COMP:13936"/>
        <dbReference type="Rhea" id="RHEA-COMP:17355"/>
        <dbReference type="ChEBI" id="CHEBI:33019"/>
        <dbReference type="ChEBI" id="CHEBI:37565"/>
        <dbReference type="ChEBI" id="CHEBI:58115"/>
        <dbReference type="ChEBI" id="CHEBI:83062"/>
        <dbReference type="ChEBI" id="CHEBI:138284"/>
        <dbReference type="ChEBI" id="CHEBI:173118"/>
        <dbReference type="EC" id="6.5.1.8"/>
    </reaction>
</comment>
<evidence type="ECO:0000256" key="9">
    <source>
        <dbReference type="PIRSR" id="PIRSR601233-1"/>
    </source>
</evidence>
<feature type="binding site" evidence="10">
    <location>
        <position position="311"/>
    </location>
    <ligand>
        <name>GMP</name>
        <dbReference type="ChEBI" id="CHEBI:58115"/>
    </ligand>
</feature>
<protein>
    <recommendedName>
        <fullName evidence="1">3'-phosphate/5'-hydroxy nucleic acid ligase</fullName>
        <ecNumber evidence="1">6.5.1.8</ecNumber>
    </recommendedName>
</protein>
<keyword evidence="6 10" id="KW-0342">GTP-binding</keyword>
<dbReference type="Gene3D" id="3.90.1860.10">
    <property type="entry name" value="tRNA-splicing ligase RtcB"/>
    <property type="match status" value="1"/>
</dbReference>
<dbReference type="InterPro" id="IPR052915">
    <property type="entry name" value="RtcB-like"/>
</dbReference>
<feature type="binding site" evidence="11">
    <location>
        <position position="181"/>
    </location>
    <ligand>
        <name>Mn(2+)</name>
        <dbReference type="ChEBI" id="CHEBI:29035"/>
        <label>2</label>
    </ligand>
</feature>
<keyword evidence="7 11" id="KW-0464">Manganese</keyword>
<keyword evidence="13" id="KW-1185">Reference proteome</keyword>
<evidence type="ECO:0000256" key="6">
    <source>
        <dbReference type="ARBA" id="ARBA00023134"/>
    </source>
</evidence>
<dbReference type="Pfam" id="PF01139">
    <property type="entry name" value="RtcB"/>
    <property type="match status" value="1"/>
</dbReference>
<evidence type="ECO:0000313" key="12">
    <source>
        <dbReference type="EMBL" id="ODB94363.1"/>
    </source>
</evidence>
<dbReference type="Proteomes" id="UP000094849">
    <property type="component" value="Unassembled WGS sequence"/>
</dbReference>
<keyword evidence="4 10" id="KW-0547">Nucleotide-binding</keyword>
<feature type="binding site" evidence="10">
    <location>
        <begin position="304"/>
        <end position="307"/>
    </location>
    <ligand>
        <name>GMP</name>
        <dbReference type="ChEBI" id="CHEBI:58115"/>
    </ligand>
</feature>
<evidence type="ECO:0000256" key="7">
    <source>
        <dbReference type="ARBA" id="ARBA00023211"/>
    </source>
</evidence>
<reference evidence="12 13" key="1">
    <citation type="submission" date="2016-03" db="EMBL/GenBank/DDBJ databases">
        <title>Chemosynthetic sulphur-oxidizing symbionts of marine invertebrate animals are capable of nitrogen fixation.</title>
        <authorList>
            <person name="Petersen J.M."/>
            <person name="Kemper A."/>
            <person name="Gruber-Vodicka H."/>
            <person name="Cardini U."/>
            <person name="Geest Mvander."/>
            <person name="Kleiner M."/>
            <person name="Bulgheresi S."/>
            <person name="Fussmann M."/>
            <person name="Herbold C."/>
            <person name="Seah B.K.B."/>
            <person name="Antony C.Paul."/>
            <person name="Liu D."/>
            <person name="Belitz A."/>
            <person name="Weber M."/>
        </authorList>
    </citation>
    <scope>NUCLEOTIDE SEQUENCE [LARGE SCALE GENOMIC DNA]</scope>
    <source>
        <strain evidence="12">G_D</strain>
    </source>
</reference>
<evidence type="ECO:0000256" key="11">
    <source>
        <dbReference type="PIRSR" id="PIRSR601233-3"/>
    </source>
</evidence>
<accession>A0A1E2UJ43</accession>
<comment type="caution">
    <text evidence="12">The sequence shown here is derived from an EMBL/GenBank/DDBJ whole genome shotgun (WGS) entry which is preliminary data.</text>
</comment>
<dbReference type="GO" id="GO:0005525">
    <property type="term" value="F:GTP binding"/>
    <property type="evidence" value="ECO:0007669"/>
    <property type="project" value="UniProtKB-KW"/>
</dbReference>
<feature type="binding site" evidence="10">
    <location>
        <begin position="272"/>
        <end position="273"/>
    </location>
    <ligand>
        <name>GMP</name>
        <dbReference type="ChEBI" id="CHEBI:58115"/>
    </ligand>
</feature>
<feature type="binding site" evidence="10">
    <location>
        <begin position="328"/>
        <end position="331"/>
    </location>
    <ligand>
        <name>GMP</name>
        <dbReference type="ChEBI" id="CHEBI:58115"/>
    </ligand>
</feature>
<dbReference type="GO" id="GO:0006396">
    <property type="term" value="P:RNA processing"/>
    <property type="evidence" value="ECO:0007669"/>
    <property type="project" value="InterPro"/>
</dbReference>
<sequence>MPILQTLNKGKVPVHIWTGDTETTALNQLENVSRMPFIHHHVAAMPDVHMGIGATVGSVIPTKGAIVPAAVGVDIGCGMNAIRLSLSAAELPDSLRMLRNRIEQAIPVGFDMHDRDPVKRSTIVPMAKRLDQILDRHPAIAKMQRKRPYDIWVRQLATLGGGNHFIELCLDENEAVWVMLHSGSRGIGNVIGRYFIELARKDMGDQLGRLPDRDLAYFSEGAQHFDDYIEAVDWAQDYAMINRREMMQHMLDVLGRHLPHFTITKEAINCHHNYVVREYHFGAEVYVTRKGAIRAGEGELGIIPGSMGAKSYIVRGKGSEASFCSCSHGAGRRMSRSKAKRQFNRADLESQTQGVECRKDKGVIDEIPAAYKDIDQVMANQSDLVEVVHTLKQVMCVKG</sequence>
<dbReference type="GO" id="GO:0003909">
    <property type="term" value="F:DNA ligase activity"/>
    <property type="evidence" value="ECO:0007669"/>
    <property type="project" value="TreeGrafter"/>
</dbReference>
<dbReference type="InterPro" id="IPR001233">
    <property type="entry name" value="RtcB"/>
</dbReference>
<evidence type="ECO:0000256" key="10">
    <source>
        <dbReference type="PIRSR" id="PIRSR601233-2"/>
    </source>
</evidence>
<dbReference type="GO" id="GO:0030145">
    <property type="term" value="F:manganese ion binding"/>
    <property type="evidence" value="ECO:0007669"/>
    <property type="project" value="TreeGrafter"/>
</dbReference>
<name>A0A1E2UJ43_9GAMM</name>
<evidence type="ECO:0000313" key="13">
    <source>
        <dbReference type="Proteomes" id="UP000094849"/>
    </source>
</evidence>
<evidence type="ECO:0000256" key="2">
    <source>
        <dbReference type="ARBA" id="ARBA00022598"/>
    </source>
</evidence>
<dbReference type="OrthoDB" id="9802323at2"/>
<dbReference type="STRING" id="1818881.A3196_17660"/>
<evidence type="ECO:0000256" key="5">
    <source>
        <dbReference type="ARBA" id="ARBA00022800"/>
    </source>
</evidence>
<feature type="active site" description="GMP-histidine intermediate" evidence="9">
    <location>
        <position position="328"/>
    </location>
</feature>
<dbReference type="GO" id="GO:0042245">
    <property type="term" value="P:RNA repair"/>
    <property type="evidence" value="ECO:0007669"/>
    <property type="project" value="UniProtKB-KW"/>
</dbReference>
<proteinExistence type="predicted"/>
<dbReference type="PANTHER" id="PTHR43749">
    <property type="entry name" value="RNA-SPLICING LIGASE RTCB"/>
    <property type="match status" value="1"/>
</dbReference>
<dbReference type="RefSeq" id="WP_069006129.1">
    <property type="nucleotide sequence ID" value="NZ_LVJW01000006.1"/>
</dbReference>
<dbReference type="GO" id="GO:0006281">
    <property type="term" value="P:DNA repair"/>
    <property type="evidence" value="ECO:0007669"/>
    <property type="project" value="TreeGrafter"/>
</dbReference>
<feature type="binding site" evidence="11">
    <location>
        <position position="74"/>
    </location>
    <ligand>
        <name>Mn(2+)</name>
        <dbReference type="ChEBI" id="CHEBI:29035"/>
        <label>1</label>
    </ligand>
</feature>
<feature type="binding site" evidence="10">
    <location>
        <begin position="163"/>
        <end position="167"/>
    </location>
    <ligand>
        <name>GMP</name>
        <dbReference type="ChEBI" id="CHEBI:58115"/>
    </ligand>
</feature>
<feature type="binding site" evidence="10">
    <location>
        <position position="398"/>
    </location>
    <ligand>
        <name>GMP</name>
        <dbReference type="ChEBI" id="CHEBI:58115"/>
    </ligand>
</feature>
<feature type="binding site" evidence="11">
    <location>
        <position position="272"/>
    </location>
    <ligand>
        <name>Mn(2+)</name>
        <dbReference type="ChEBI" id="CHEBI:29035"/>
        <label>2</label>
    </ligand>
</feature>
<evidence type="ECO:0000256" key="3">
    <source>
        <dbReference type="ARBA" id="ARBA00022723"/>
    </source>
</evidence>